<comment type="caution">
    <text evidence="2">The sequence shown here is derived from an EMBL/GenBank/DDBJ whole genome shotgun (WGS) entry which is preliminary data.</text>
</comment>
<dbReference type="Gene3D" id="3.40.50.2000">
    <property type="entry name" value="Glycogen Phosphorylase B"/>
    <property type="match status" value="2"/>
</dbReference>
<dbReference type="STRING" id="1437425.CSEC_1320"/>
<dbReference type="OrthoDB" id="7527790at2"/>
<dbReference type="Proteomes" id="UP000031552">
    <property type="component" value="Unassembled WGS sequence"/>
</dbReference>
<reference evidence="2" key="2">
    <citation type="submission" date="2014-09" db="EMBL/GenBank/DDBJ databases">
        <title>Criblamydia sequanensis harbors a mega-plasmid encoding arsenite resistance.</title>
        <authorList>
            <person name="Bertelli C."/>
            <person name="Goesmann A."/>
            <person name="Greub G."/>
        </authorList>
    </citation>
    <scope>NUCLEOTIDE SEQUENCE [LARGE SCALE GENOMIC DNA]</scope>
    <source>
        <strain evidence="2">CRIB-18</strain>
    </source>
</reference>
<dbReference type="Pfam" id="PF00534">
    <property type="entry name" value="Glycos_transf_1"/>
    <property type="match status" value="1"/>
</dbReference>
<dbReference type="RefSeq" id="WP_041017673.1">
    <property type="nucleotide sequence ID" value="NZ_CCEJ010000005.1"/>
</dbReference>
<gene>
    <name evidence="2" type="ORF">CSEC_1320</name>
</gene>
<dbReference type="GO" id="GO:0016757">
    <property type="term" value="F:glycosyltransferase activity"/>
    <property type="evidence" value="ECO:0007669"/>
    <property type="project" value="InterPro"/>
</dbReference>
<protein>
    <recommendedName>
        <fullName evidence="1">Glycosyl transferase family 1 domain-containing protein</fullName>
    </recommendedName>
</protein>
<accession>A0A090D1X1</accession>
<name>A0A090D1X1_9BACT</name>
<evidence type="ECO:0000259" key="1">
    <source>
        <dbReference type="Pfam" id="PF00534"/>
    </source>
</evidence>
<proteinExistence type="predicted"/>
<dbReference type="AlphaFoldDB" id="A0A090D1X1"/>
<dbReference type="SUPFAM" id="SSF53756">
    <property type="entry name" value="UDP-Glycosyltransferase/glycogen phosphorylase"/>
    <property type="match status" value="1"/>
</dbReference>
<sequence>MEPSKKDEKLRVLYLIQEYPQLSQTYVHEEVESLKNDYDIKILTWKRPNLLRKDPHPYEFIERPDQFLAKALAFKPHIMHSHYFHQIEVLEGMARQLRVPYTLRTHSFDILKPKQEKLAYLAKITHSPYCLRVLCFPDFKERLLNLGIPEDKLFSSWPVVNCKIFYNPEKPATKHKIMNVGAALDKKNYKGFIDLASLMQGSGNEFNLYVMGYEKDKLVAYNESKGRPVKTITSVEYREMPAVYRAHDWLVYTGDPSLNTIGLPMAVAEAQSSGIGVCLQEMPGRKEALLDYLGGAGFLFKTVEELPEILSKPYPDEMRLKGLENAKKSDINVHKILLTEVWDRLNKP</sequence>
<reference evidence="2" key="1">
    <citation type="submission" date="2013-12" db="EMBL/GenBank/DDBJ databases">
        <authorList>
            <person name="Linke B."/>
        </authorList>
    </citation>
    <scope>NUCLEOTIDE SEQUENCE [LARGE SCALE GENOMIC DNA]</scope>
    <source>
        <strain evidence="2">CRIB-18</strain>
    </source>
</reference>
<evidence type="ECO:0000313" key="3">
    <source>
        <dbReference type="Proteomes" id="UP000031552"/>
    </source>
</evidence>
<evidence type="ECO:0000313" key="2">
    <source>
        <dbReference type="EMBL" id="CDR34140.1"/>
    </source>
</evidence>
<dbReference type="InterPro" id="IPR001296">
    <property type="entry name" value="Glyco_trans_1"/>
</dbReference>
<keyword evidence="3" id="KW-1185">Reference proteome</keyword>
<organism evidence="2 3">
    <name type="scientific">Candidatus Criblamydia sequanensis CRIB-18</name>
    <dbReference type="NCBI Taxonomy" id="1437425"/>
    <lineage>
        <taxon>Bacteria</taxon>
        <taxon>Pseudomonadati</taxon>
        <taxon>Chlamydiota</taxon>
        <taxon>Chlamydiia</taxon>
        <taxon>Parachlamydiales</taxon>
        <taxon>Candidatus Criblamydiaceae</taxon>
        <taxon>Candidatus Criblamydia</taxon>
    </lineage>
</organism>
<dbReference type="eggNOG" id="COG0438">
    <property type="taxonomic scope" value="Bacteria"/>
</dbReference>
<feature type="domain" description="Glycosyl transferase family 1" evidence="1">
    <location>
        <begin position="168"/>
        <end position="306"/>
    </location>
</feature>
<dbReference type="EMBL" id="CCEJ010000005">
    <property type="protein sequence ID" value="CDR34140.1"/>
    <property type="molecule type" value="Genomic_DNA"/>
</dbReference>